<protein>
    <submittedName>
        <fullName evidence="2">AbrB/MazE/SpoVT family DNA-binding domain-containing protein</fullName>
    </submittedName>
    <submittedName>
        <fullName evidence="3">Antidote-toxin recognition MazE, antitoxin</fullName>
    </submittedName>
</protein>
<keyword evidence="5" id="KW-1185">Reference proteome</keyword>
<dbReference type="EMBL" id="FODH01000002">
    <property type="protein sequence ID" value="SEN73001.1"/>
    <property type="molecule type" value="Genomic_DNA"/>
</dbReference>
<dbReference type="SMART" id="SM00966">
    <property type="entry name" value="SpoVT_AbrB"/>
    <property type="match status" value="1"/>
</dbReference>
<keyword evidence="2" id="KW-0238">DNA-binding</keyword>
<dbReference type="EMBL" id="CP076607">
    <property type="protein sequence ID" value="QWU16115.1"/>
    <property type="molecule type" value="Genomic_DNA"/>
</dbReference>
<feature type="domain" description="SpoVT-AbrB" evidence="1">
    <location>
        <begin position="7"/>
        <end position="51"/>
    </location>
</feature>
<dbReference type="Proteomes" id="UP000683429">
    <property type="component" value="Chromosome"/>
</dbReference>
<dbReference type="STRING" id="1333845.SAMN04487895_102370"/>
<reference evidence="3 4" key="1">
    <citation type="submission" date="2016-10" db="EMBL/GenBank/DDBJ databases">
        <authorList>
            <person name="de Groot N.N."/>
        </authorList>
    </citation>
    <scope>NUCLEOTIDE SEQUENCE [LARGE SCALE GENOMIC DNA]</scope>
    <source>
        <strain evidence="3 4">CGMCC 1.10238</strain>
    </source>
</reference>
<dbReference type="InterPro" id="IPR007159">
    <property type="entry name" value="SpoVT-AbrB_dom"/>
</dbReference>
<evidence type="ECO:0000259" key="1">
    <source>
        <dbReference type="SMART" id="SM00966"/>
    </source>
</evidence>
<reference evidence="2 5" key="2">
    <citation type="submission" date="2021-06" db="EMBL/GenBank/DDBJ databases">
        <title>Whole genome sequence of Paenibacillus sophorae DSM23020 for comparative genomics.</title>
        <authorList>
            <person name="Kim M.-J."/>
            <person name="Lee G."/>
            <person name="Shin J.-H."/>
        </authorList>
    </citation>
    <scope>NUCLEOTIDE SEQUENCE [LARGE SCALE GENOMIC DNA]</scope>
    <source>
        <strain evidence="2 5">DSM 23020</strain>
    </source>
</reference>
<dbReference type="Gene3D" id="2.10.260.10">
    <property type="match status" value="1"/>
</dbReference>
<dbReference type="GO" id="GO:0003677">
    <property type="term" value="F:DNA binding"/>
    <property type="evidence" value="ECO:0007669"/>
    <property type="project" value="UniProtKB-KW"/>
</dbReference>
<evidence type="ECO:0000313" key="5">
    <source>
        <dbReference type="Proteomes" id="UP000683429"/>
    </source>
</evidence>
<dbReference type="SUPFAM" id="SSF89447">
    <property type="entry name" value="AbrB/MazE/MraZ-like"/>
    <property type="match status" value="1"/>
</dbReference>
<gene>
    <name evidence="2" type="ORF">KP014_02245</name>
    <name evidence="3" type="ORF">SAMN04487895_102370</name>
</gene>
<sequence>MANTTIRKWGNSLAVRIPQEVSELVKFADGVEVEMYVTENNEVVLRPSFPTADDQDALRRHFLSIRAKCKAGMTAHDETFAEPMGDEII</sequence>
<dbReference type="InterPro" id="IPR037914">
    <property type="entry name" value="SpoVT-AbrB_sf"/>
</dbReference>
<dbReference type="Pfam" id="PF04014">
    <property type="entry name" value="MazE_antitoxin"/>
    <property type="match status" value="1"/>
</dbReference>
<dbReference type="AlphaFoldDB" id="A0A1H8IX04"/>
<accession>A0A1H8IX04</accession>
<dbReference type="RefSeq" id="WP_175491795.1">
    <property type="nucleotide sequence ID" value="NZ_CP076607.1"/>
</dbReference>
<evidence type="ECO:0000313" key="2">
    <source>
        <dbReference type="EMBL" id="QWU16115.1"/>
    </source>
</evidence>
<organism evidence="3 4">
    <name type="scientific">Paenibacillus sophorae</name>
    <dbReference type="NCBI Taxonomy" id="1333845"/>
    <lineage>
        <taxon>Bacteria</taxon>
        <taxon>Bacillati</taxon>
        <taxon>Bacillota</taxon>
        <taxon>Bacilli</taxon>
        <taxon>Bacillales</taxon>
        <taxon>Paenibacillaceae</taxon>
        <taxon>Paenibacillus</taxon>
    </lineage>
</organism>
<proteinExistence type="predicted"/>
<dbReference type="Proteomes" id="UP000198809">
    <property type="component" value="Unassembled WGS sequence"/>
</dbReference>
<evidence type="ECO:0000313" key="4">
    <source>
        <dbReference type="Proteomes" id="UP000198809"/>
    </source>
</evidence>
<evidence type="ECO:0000313" key="3">
    <source>
        <dbReference type="EMBL" id="SEN73001.1"/>
    </source>
</evidence>
<name>A0A1H8IX04_9BACL</name>